<comment type="similarity">
    <text evidence="2">Belongs to the methyltransferase superfamily. L-isoaspartyl/D-aspartyl protein methyltransferase family.</text>
</comment>
<dbReference type="SUPFAM" id="SSF53335">
    <property type="entry name" value="S-adenosyl-L-methionine-dependent methyltransferases"/>
    <property type="match status" value="1"/>
</dbReference>
<dbReference type="PANTHER" id="PTHR11579">
    <property type="entry name" value="PROTEIN-L-ISOASPARTATE O-METHYLTRANSFERASE"/>
    <property type="match status" value="1"/>
</dbReference>
<reference evidence="12" key="1">
    <citation type="submission" date="2021-10" db="EMBL/GenBank/DDBJ databases">
        <title>Streptomyces nigrumlapis sp.nov.,an antimicrobial producing actinobacterium isolated from Black Gobi rocks.</title>
        <authorList>
            <person name="Wen Y."/>
            <person name="Zhang W."/>
            <person name="Liu X.G."/>
        </authorList>
    </citation>
    <scope>NUCLEOTIDE SEQUENCE</scope>
    <source>
        <strain evidence="12">ST13-2-2</strain>
    </source>
</reference>
<dbReference type="InterPro" id="IPR029063">
    <property type="entry name" value="SAM-dependent_MTases_sf"/>
</dbReference>
<keyword evidence="8" id="KW-0949">S-adenosyl-L-methionine</keyword>
<dbReference type="Gene3D" id="3.40.50.150">
    <property type="entry name" value="Vaccinia Virus protein VP39"/>
    <property type="match status" value="1"/>
</dbReference>
<evidence type="ECO:0000256" key="1">
    <source>
        <dbReference type="ARBA" id="ARBA00004496"/>
    </source>
</evidence>
<evidence type="ECO:0000256" key="7">
    <source>
        <dbReference type="ARBA" id="ARBA00022679"/>
    </source>
</evidence>
<organism evidence="12 13">
    <name type="scientific">Streptomyces halobius</name>
    <dbReference type="NCBI Taxonomy" id="2879846"/>
    <lineage>
        <taxon>Bacteria</taxon>
        <taxon>Bacillati</taxon>
        <taxon>Actinomycetota</taxon>
        <taxon>Actinomycetes</taxon>
        <taxon>Kitasatosporales</taxon>
        <taxon>Streptomycetaceae</taxon>
        <taxon>Streptomyces</taxon>
    </lineage>
</organism>
<dbReference type="GO" id="GO:0008168">
    <property type="term" value="F:methyltransferase activity"/>
    <property type="evidence" value="ECO:0007669"/>
    <property type="project" value="UniProtKB-KW"/>
</dbReference>
<evidence type="ECO:0000313" key="12">
    <source>
        <dbReference type="EMBL" id="UQA95692.1"/>
    </source>
</evidence>
<evidence type="ECO:0000256" key="10">
    <source>
        <dbReference type="ARBA" id="ARBA00031323"/>
    </source>
</evidence>
<evidence type="ECO:0000256" key="6">
    <source>
        <dbReference type="ARBA" id="ARBA00022603"/>
    </source>
</evidence>
<evidence type="ECO:0000256" key="2">
    <source>
        <dbReference type="ARBA" id="ARBA00005369"/>
    </source>
</evidence>
<evidence type="ECO:0000313" key="13">
    <source>
        <dbReference type="Proteomes" id="UP000830115"/>
    </source>
</evidence>
<dbReference type="EMBL" id="CP086322">
    <property type="protein sequence ID" value="UQA95692.1"/>
    <property type="molecule type" value="Genomic_DNA"/>
</dbReference>
<comment type="subcellular location">
    <subcellularLocation>
        <location evidence="1">Cytoplasm</location>
    </subcellularLocation>
</comment>
<name>A0ABY4ME59_9ACTN</name>
<evidence type="ECO:0000256" key="5">
    <source>
        <dbReference type="ARBA" id="ARBA00022490"/>
    </source>
</evidence>
<dbReference type="PANTHER" id="PTHR11579:SF0">
    <property type="entry name" value="PROTEIN-L-ISOASPARTATE(D-ASPARTATE) O-METHYLTRANSFERASE"/>
    <property type="match status" value="1"/>
</dbReference>
<gene>
    <name evidence="12" type="ORF">K9S39_30930</name>
</gene>
<keyword evidence="6 12" id="KW-0489">Methyltransferase</keyword>
<accession>A0ABY4ME59</accession>
<evidence type="ECO:0000256" key="11">
    <source>
        <dbReference type="ARBA" id="ARBA00031350"/>
    </source>
</evidence>
<evidence type="ECO:0000256" key="9">
    <source>
        <dbReference type="ARBA" id="ARBA00030757"/>
    </source>
</evidence>
<dbReference type="CDD" id="cd02440">
    <property type="entry name" value="AdoMet_MTases"/>
    <property type="match status" value="1"/>
</dbReference>
<dbReference type="GO" id="GO:0032259">
    <property type="term" value="P:methylation"/>
    <property type="evidence" value="ECO:0007669"/>
    <property type="project" value="UniProtKB-KW"/>
</dbReference>
<sequence>MSEFIEERRRLAADMEQRGGWPARSPWIRQAVDALPRHWFAPDRLWRWDRHAYAPVDRGHAPKGWAAEVYAGPDEAAVIQVTDGLPSSSLSCEAVVVDMLDSLLLEPGHHVLELGAGTGRNAALAAWLAGPGRVTTVEADAALAARARERLETLGIEVTVEVGDGAEGWPKSAPYDRVIATYAVDWVPWAWVAQTRPGGRIVTPWGRLGHVALTVAEDCRSASGWMQGLAQFMPARGTAEAGRDFRQVRGEGPATNERPVVRDLAPLRADWNLLFALRVALPEVQIATAVDDDGVNAWLHDGAASWATLSAQGDGTTIAYQGGPRRLADKVEQAWDAWLGIGRPGVYDFGMTVEPGHQFVWCWDAAAGPRWPVREPGGAPCRPAAPA</sequence>
<dbReference type="EC" id="2.1.1.77" evidence="3"/>
<keyword evidence="5" id="KW-0963">Cytoplasm</keyword>
<evidence type="ECO:0000256" key="4">
    <source>
        <dbReference type="ARBA" id="ARBA00013346"/>
    </source>
</evidence>
<dbReference type="Pfam" id="PF01135">
    <property type="entry name" value="PCMT"/>
    <property type="match status" value="1"/>
</dbReference>
<evidence type="ECO:0000256" key="3">
    <source>
        <dbReference type="ARBA" id="ARBA00011890"/>
    </source>
</evidence>
<keyword evidence="7" id="KW-0808">Transferase</keyword>
<protein>
    <recommendedName>
        <fullName evidence="4">Protein-L-isoaspartate O-methyltransferase</fullName>
        <ecNumber evidence="3">2.1.1.77</ecNumber>
    </recommendedName>
    <alternativeName>
        <fullName evidence="11">L-isoaspartyl protein carboxyl methyltransferase</fullName>
    </alternativeName>
    <alternativeName>
        <fullName evidence="9">Protein L-isoaspartyl methyltransferase</fullName>
    </alternativeName>
    <alternativeName>
        <fullName evidence="10">Protein-beta-aspartate methyltransferase</fullName>
    </alternativeName>
</protein>
<keyword evidence="13" id="KW-1185">Reference proteome</keyword>
<evidence type="ECO:0000256" key="8">
    <source>
        <dbReference type="ARBA" id="ARBA00022691"/>
    </source>
</evidence>
<dbReference type="InterPro" id="IPR000682">
    <property type="entry name" value="PCMT"/>
</dbReference>
<proteinExistence type="inferred from homology"/>
<dbReference type="Proteomes" id="UP000830115">
    <property type="component" value="Chromosome"/>
</dbReference>
<dbReference type="RefSeq" id="WP_248866605.1">
    <property type="nucleotide sequence ID" value="NZ_CP086322.1"/>
</dbReference>